<gene>
    <name evidence="3" type="ORF">CGZ90_16205</name>
</gene>
<evidence type="ECO:0000256" key="1">
    <source>
        <dbReference type="ARBA" id="ARBA00023125"/>
    </source>
</evidence>
<proteinExistence type="predicted"/>
<dbReference type="Proteomes" id="UP000215059">
    <property type="component" value="Unassembled WGS sequence"/>
</dbReference>
<dbReference type="CDD" id="cd00090">
    <property type="entry name" value="HTH_ARSR"/>
    <property type="match status" value="1"/>
</dbReference>
<dbReference type="SUPFAM" id="SSF46785">
    <property type="entry name" value="Winged helix' DNA-binding domain"/>
    <property type="match status" value="1"/>
</dbReference>
<dbReference type="PANTHER" id="PTHR38600">
    <property type="entry name" value="TRANSCRIPTIONAL REGULATORY PROTEIN"/>
    <property type="match status" value="1"/>
</dbReference>
<protein>
    <submittedName>
        <fullName evidence="3">Transcriptional regulator</fullName>
    </submittedName>
</protein>
<feature type="domain" description="HTH arsR-type" evidence="2">
    <location>
        <begin position="1"/>
        <end position="95"/>
    </location>
</feature>
<dbReference type="InterPro" id="IPR001845">
    <property type="entry name" value="HTH_ArsR_DNA-bd_dom"/>
</dbReference>
<organism evidence="3 4">
    <name type="scientific">Fictibacillus aquaticus</name>
    <dbReference type="NCBI Taxonomy" id="2021314"/>
    <lineage>
        <taxon>Bacteria</taxon>
        <taxon>Bacillati</taxon>
        <taxon>Bacillota</taxon>
        <taxon>Bacilli</taxon>
        <taxon>Bacillales</taxon>
        <taxon>Fictibacillaceae</taxon>
        <taxon>Fictibacillus</taxon>
    </lineage>
</organism>
<dbReference type="InterPro" id="IPR036390">
    <property type="entry name" value="WH_DNA-bd_sf"/>
</dbReference>
<dbReference type="AlphaFoldDB" id="A0A235F5V0"/>
<dbReference type="PROSITE" id="PS50987">
    <property type="entry name" value="HTH_ARSR_2"/>
    <property type="match status" value="1"/>
</dbReference>
<dbReference type="PANTHER" id="PTHR38600:SF2">
    <property type="entry name" value="SLL0088 PROTEIN"/>
    <property type="match status" value="1"/>
</dbReference>
<evidence type="ECO:0000313" key="3">
    <source>
        <dbReference type="EMBL" id="OYD56554.1"/>
    </source>
</evidence>
<reference evidence="3 4" key="1">
    <citation type="submission" date="2017-07" db="EMBL/GenBank/DDBJ databases">
        <title>Fictibacillus sp. nov. GDSW-R2A3 Genome sequencing and assembly.</title>
        <authorList>
            <person name="Mayilraj S."/>
        </authorList>
    </citation>
    <scope>NUCLEOTIDE SEQUENCE [LARGE SCALE GENOMIC DNA]</scope>
    <source>
        <strain evidence="3 4">GDSW-R2A3</strain>
    </source>
</reference>
<accession>A0A235F5V0</accession>
<dbReference type="NCBIfam" id="NF033788">
    <property type="entry name" value="HTH_metalloreg"/>
    <property type="match status" value="1"/>
</dbReference>
<dbReference type="EMBL" id="NOII01000011">
    <property type="protein sequence ID" value="OYD56554.1"/>
    <property type="molecule type" value="Genomic_DNA"/>
</dbReference>
<dbReference type="InterPro" id="IPR036388">
    <property type="entry name" value="WH-like_DNA-bd_sf"/>
</dbReference>
<name>A0A235F5V0_9BACL</name>
<sequence length="109" mass="12530">MVKCRKNNLNDVFSVLSDPTRRSIIEQLSKGERSVQELAQPFDMSLPAISKHLKVLEKAGLVSQRKEGRYRYYFIKPDSMDSACEWMEGLKQVWTKLEGMFSGGKNKSQ</sequence>
<comment type="caution">
    <text evidence="3">The sequence shown here is derived from an EMBL/GenBank/DDBJ whole genome shotgun (WGS) entry which is preliminary data.</text>
</comment>
<dbReference type="InterPro" id="IPR011991">
    <property type="entry name" value="ArsR-like_HTH"/>
</dbReference>
<dbReference type="PRINTS" id="PR00778">
    <property type="entry name" value="HTHARSR"/>
</dbReference>
<dbReference type="SMART" id="SM00418">
    <property type="entry name" value="HTH_ARSR"/>
    <property type="match status" value="1"/>
</dbReference>
<dbReference type="GO" id="GO:0003677">
    <property type="term" value="F:DNA binding"/>
    <property type="evidence" value="ECO:0007669"/>
    <property type="project" value="UniProtKB-KW"/>
</dbReference>
<dbReference type="Gene3D" id="1.10.10.10">
    <property type="entry name" value="Winged helix-like DNA-binding domain superfamily/Winged helix DNA-binding domain"/>
    <property type="match status" value="1"/>
</dbReference>
<keyword evidence="1" id="KW-0238">DNA-binding</keyword>
<dbReference type="Pfam" id="PF01022">
    <property type="entry name" value="HTH_5"/>
    <property type="match status" value="1"/>
</dbReference>
<evidence type="ECO:0000313" key="4">
    <source>
        <dbReference type="Proteomes" id="UP000215059"/>
    </source>
</evidence>
<keyword evidence="4" id="KW-1185">Reference proteome</keyword>
<dbReference type="GO" id="GO:0003700">
    <property type="term" value="F:DNA-binding transcription factor activity"/>
    <property type="evidence" value="ECO:0007669"/>
    <property type="project" value="InterPro"/>
</dbReference>
<dbReference type="OrthoDB" id="9799175at2"/>
<evidence type="ECO:0000259" key="2">
    <source>
        <dbReference type="PROSITE" id="PS50987"/>
    </source>
</evidence>